<dbReference type="EMBL" id="CAJHUC010000938">
    <property type="protein sequence ID" value="CAD7699010.1"/>
    <property type="molecule type" value="Genomic_DNA"/>
</dbReference>
<organism evidence="3 4">
    <name type="scientific">Ostreobium quekettii</name>
    <dbReference type="NCBI Taxonomy" id="121088"/>
    <lineage>
        <taxon>Eukaryota</taxon>
        <taxon>Viridiplantae</taxon>
        <taxon>Chlorophyta</taxon>
        <taxon>core chlorophytes</taxon>
        <taxon>Ulvophyceae</taxon>
        <taxon>TCBD clade</taxon>
        <taxon>Bryopsidales</taxon>
        <taxon>Ostreobineae</taxon>
        <taxon>Ostreobiaceae</taxon>
        <taxon>Ostreobium</taxon>
    </lineage>
</organism>
<protein>
    <recommendedName>
        <fullName evidence="2">AB hydrolase-1 domain-containing protein</fullName>
    </recommendedName>
</protein>
<dbReference type="PANTHER" id="PTHR22753:SF14">
    <property type="entry name" value="MONOACYLGLYCEROL_DIACYLGLYCEROL O-ACYLTRANSFERASE"/>
    <property type="match status" value="1"/>
</dbReference>
<dbReference type="OrthoDB" id="44277at2759"/>
<name>A0A8S1IVF8_9CHLO</name>
<evidence type="ECO:0000256" key="1">
    <source>
        <dbReference type="SAM" id="MobiDB-lite"/>
    </source>
</evidence>
<feature type="domain" description="AB hydrolase-1" evidence="2">
    <location>
        <begin position="94"/>
        <end position="288"/>
    </location>
</feature>
<dbReference type="Proteomes" id="UP000708148">
    <property type="component" value="Unassembled WGS sequence"/>
</dbReference>
<accession>A0A8S1IVF8</accession>
<gene>
    <name evidence="3" type="ORF">OSTQU699_LOCUS4369</name>
</gene>
<proteinExistence type="predicted"/>
<dbReference type="Gene3D" id="3.40.50.1820">
    <property type="entry name" value="alpha/beta hydrolase"/>
    <property type="match status" value="1"/>
</dbReference>
<evidence type="ECO:0000313" key="3">
    <source>
        <dbReference type="EMBL" id="CAD7699010.1"/>
    </source>
</evidence>
<reference evidence="3" key="1">
    <citation type="submission" date="2020-12" db="EMBL/GenBank/DDBJ databases">
        <authorList>
            <person name="Iha C."/>
        </authorList>
    </citation>
    <scope>NUCLEOTIDE SEQUENCE</scope>
</reference>
<dbReference type="InterPro" id="IPR000073">
    <property type="entry name" value="AB_hydrolase_1"/>
</dbReference>
<comment type="caution">
    <text evidence="3">The sequence shown here is derived from an EMBL/GenBank/DDBJ whole genome shotgun (WGS) entry which is preliminary data.</text>
</comment>
<evidence type="ECO:0000259" key="2">
    <source>
        <dbReference type="Pfam" id="PF00561"/>
    </source>
</evidence>
<sequence>MGTIFGRQEPNQVSLSEHLGNDGGPPRFSSPYVPTRNKMTNPEDLPIMLYIPGIDGTGLAAFRQFPLLVEAFELHSLSVPTADRTDFVGIVEIIEDYLKIEINERANGRPVYLLGESFGGVLALVVAERCRELVDRVVLVNPATSYRQSYWPILGPIMPQIPEELYGAVPFVLAPVFGNPLALLAHNIDSTVPPERQLTSLAKGIADLFGTLNFLVDVLPPPVVAWKLELLKQGMDEVDKVLSKVQQRVLLVAGEGDWLLPSRSEAQRLQRLLPRCYTRVLPGRSHAVLQEAGVDLVEIMK</sequence>
<evidence type="ECO:0000313" key="4">
    <source>
        <dbReference type="Proteomes" id="UP000708148"/>
    </source>
</evidence>
<dbReference type="PANTHER" id="PTHR22753">
    <property type="entry name" value="TRANSMEMBRANE PROTEIN 68"/>
    <property type="match status" value="1"/>
</dbReference>
<feature type="non-terminal residue" evidence="3">
    <location>
        <position position="301"/>
    </location>
</feature>
<feature type="region of interest" description="Disordered" evidence="1">
    <location>
        <begin position="1"/>
        <end position="36"/>
    </location>
</feature>
<dbReference type="GO" id="GO:0016020">
    <property type="term" value="C:membrane"/>
    <property type="evidence" value="ECO:0007669"/>
    <property type="project" value="TreeGrafter"/>
</dbReference>
<dbReference type="SUPFAM" id="SSF53474">
    <property type="entry name" value="alpha/beta-Hydrolases"/>
    <property type="match status" value="1"/>
</dbReference>
<dbReference type="InterPro" id="IPR029058">
    <property type="entry name" value="AB_hydrolase_fold"/>
</dbReference>
<dbReference type="Pfam" id="PF00561">
    <property type="entry name" value="Abhydrolase_1"/>
    <property type="match status" value="1"/>
</dbReference>
<keyword evidence="4" id="KW-1185">Reference proteome</keyword>
<dbReference type="AlphaFoldDB" id="A0A8S1IVF8"/>